<dbReference type="AlphaFoldDB" id="A0A8T0TW73"/>
<dbReference type="EMBL" id="CM029043">
    <property type="protein sequence ID" value="KAG2613046.1"/>
    <property type="molecule type" value="Genomic_DNA"/>
</dbReference>
<evidence type="ECO:0000313" key="1">
    <source>
        <dbReference type="EMBL" id="KAG2613046.1"/>
    </source>
</evidence>
<comment type="caution">
    <text evidence="1">The sequence shown here is derived from an EMBL/GenBank/DDBJ whole genome shotgun (WGS) entry which is preliminary data.</text>
</comment>
<sequence>MRGGMHAMQVGDPRSRLRVQDFVEEDIDLNKAMEDPLTPRIDEPANGGEVRNLADSSRHAYIFFLLDHVPSVICLDTQH</sequence>
<protein>
    <submittedName>
        <fullName evidence="1">Uncharacterized protein</fullName>
    </submittedName>
</protein>
<gene>
    <name evidence="1" type="ORF">PVAP13_4KG372600</name>
</gene>
<evidence type="ECO:0000313" key="2">
    <source>
        <dbReference type="Proteomes" id="UP000823388"/>
    </source>
</evidence>
<name>A0A8T0TW73_PANVG</name>
<keyword evidence="2" id="KW-1185">Reference proteome</keyword>
<dbReference type="Proteomes" id="UP000823388">
    <property type="component" value="Chromosome 4K"/>
</dbReference>
<organism evidence="1 2">
    <name type="scientific">Panicum virgatum</name>
    <name type="common">Blackwell switchgrass</name>
    <dbReference type="NCBI Taxonomy" id="38727"/>
    <lineage>
        <taxon>Eukaryota</taxon>
        <taxon>Viridiplantae</taxon>
        <taxon>Streptophyta</taxon>
        <taxon>Embryophyta</taxon>
        <taxon>Tracheophyta</taxon>
        <taxon>Spermatophyta</taxon>
        <taxon>Magnoliopsida</taxon>
        <taxon>Liliopsida</taxon>
        <taxon>Poales</taxon>
        <taxon>Poaceae</taxon>
        <taxon>PACMAD clade</taxon>
        <taxon>Panicoideae</taxon>
        <taxon>Panicodae</taxon>
        <taxon>Paniceae</taxon>
        <taxon>Panicinae</taxon>
        <taxon>Panicum</taxon>
        <taxon>Panicum sect. Hiantes</taxon>
    </lineage>
</organism>
<reference evidence="1" key="1">
    <citation type="submission" date="2020-05" db="EMBL/GenBank/DDBJ databases">
        <title>WGS assembly of Panicum virgatum.</title>
        <authorList>
            <person name="Lovell J.T."/>
            <person name="Jenkins J."/>
            <person name="Shu S."/>
            <person name="Juenger T.E."/>
            <person name="Schmutz J."/>
        </authorList>
    </citation>
    <scope>NUCLEOTIDE SEQUENCE</scope>
    <source>
        <strain evidence="1">AP13</strain>
    </source>
</reference>
<proteinExistence type="predicted"/>
<accession>A0A8T0TW73</accession>